<keyword evidence="1" id="KW-0378">Hydrolase</keyword>
<organism evidence="3">
    <name type="scientific">Nicotiana tabacum</name>
    <name type="common">Common tobacco</name>
    <dbReference type="NCBI Taxonomy" id="4097"/>
    <lineage>
        <taxon>Eukaryota</taxon>
        <taxon>Viridiplantae</taxon>
        <taxon>Streptophyta</taxon>
        <taxon>Embryophyta</taxon>
        <taxon>Tracheophyta</taxon>
        <taxon>Spermatophyta</taxon>
        <taxon>Magnoliopsida</taxon>
        <taxon>eudicotyledons</taxon>
        <taxon>Gunneridae</taxon>
        <taxon>Pentapetalae</taxon>
        <taxon>asterids</taxon>
        <taxon>lamiids</taxon>
        <taxon>Solanales</taxon>
        <taxon>Solanaceae</taxon>
        <taxon>Nicotianoideae</taxon>
        <taxon>Nicotianeae</taxon>
        <taxon>Nicotiana</taxon>
    </lineage>
</organism>
<dbReference type="PANTHER" id="PTHR45708">
    <property type="entry name" value="ENDOCHITINASE"/>
    <property type="match status" value="1"/>
</dbReference>
<gene>
    <name evidence="3" type="primary">LOC107777005</name>
</gene>
<protein>
    <submittedName>
        <fullName evidence="3">Acidic endochitinase-like</fullName>
    </submittedName>
</protein>
<dbReference type="PROSITE" id="PS01095">
    <property type="entry name" value="GH18_1"/>
    <property type="match status" value="1"/>
</dbReference>
<dbReference type="STRING" id="4097.A0A1S3YJP2"/>
<sequence length="115" mass="12573">EESRALALLDGIDFDIEGGINAHWDDLARFLSSYRKPGNNKVYMGAAPQCPFPDAWIGGALKTGQYSSRDLSNRKSAIWKPRTSIPAKRIFLGLPAAGSGFFPSDHLTKQVLPVI</sequence>
<dbReference type="AlphaFoldDB" id="A0A1S3YJP2"/>
<dbReference type="PANTHER" id="PTHR45708:SF49">
    <property type="entry name" value="ENDOCHITINASE"/>
    <property type="match status" value="1"/>
</dbReference>
<dbReference type="OrthoDB" id="6020543at2759"/>
<accession>A0A1S3YJP2</accession>
<dbReference type="KEGG" id="nta:107777005"/>
<feature type="non-terminal residue" evidence="3">
    <location>
        <position position="1"/>
    </location>
</feature>
<dbReference type="InterPro" id="IPR001579">
    <property type="entry name" value="Glyco_hydro_18_chit_AS"/>
</dbReference>
<evidence type="ECO:0000313" key="3">
    <source>
        <dbReference type="RefSeq" id="XP_016452454.1"/>
    </source>
</evidence>
<dbReference type="SUPFAM" id="SSF51445">
    <property type="entry name" value="(Trans)glycosidases"/>
    <property type="match status" value="1"/>
</dbReference>
<evidence type="ECO:0000256" key="1">
    <source>
        <dbReference type="ARBA" id="ARBA00022801"/>
    </source>
</evidence>
<evidence type="ECO:0000256" key="2">
    <source>
        <dbReference type="ARBA" id="ARBA00023295"/>
    </source>
</evidence>
<proteinExistence type="predicted"/>
<dbReference type="InterPro" id="IPR017853">
    <property type="entry name" value="GH"/>
</dbReference>
<dbReference type="GO" id="GO:0004553">
    <property type="term" value="F:hydrolase activity, hydrolyzing O-glycosyl compounds"/>
    <property type="evidence" value="ECO:0007669"/>
    <property type="project" value="InterPro"/>
</dbReference>
<dbReference type="RefSeq" id="XP_016452454.1">
    <property type="nucleotide sequence ID" value="XM_016596968.1"/>
</dbReference>
<name>A0A1S3YJP2_TOBAC</name>
<dbReference type="PaxDb" id="4097-A0A1S3YJP2"/>
<reference evidence="3" key="1">
    <citation type="submission" date="2025-08" db="UniProtKB">
        <authorList>
            <consortium name="RefSeq"/>
        </authorList>
    </citation>
    <scope>IDENTIFICATION</scope>
</reference>
<dbReference type="Gene3D" id="3.20.20.80">
    <property type="entry name" value="Glycosidases"/>
    <property type="match status" value="1"/>
</dbReference>
<keyword evidence="2" id="KW-0326">Glycosidase</keyword>
<dbReference type="InterPro" id="IPR050542">
    <property type="entry name" value="Glycosyl_Hydrlase18_Chitinase"/>
</dbReference>
<dbReference type="GO" id="GO:0005975">
    <property type="term" value="P:carbohydrate metabolic process"/>
    <property type="evidence" value="ECO:0007669"/>
    <property type="project" value="InterPro"/>
</dbReference>
<dbReference type="SMR" id="A0A1S3YJP2"/>